<feature type="transmembrane region" description="Helical" evidence="1">
    <location>
        <begin position="26"/>
        <end position="44"/>
    </location>
</feature>
<evidence type="ECO:0008006" key="4">
    <source>
        <dbReference type="Google" id="ProtNLM"/>
    </source>
</evidence>
<sequence>MNGWFLLTLLLVATFALIVLGRVARPLWGFAGAALMLGAAGYAWQGRPDLPGDPRGAVRVTQPVDIASDDLRDAIWGRFTYDYAYAVAADGLARAGATQAAVNAVLGGLSGAPNSGRLWTRLGTAILAHDGGQVLSPAARVAFARGMATAPDHPGPYFYYGMALIQTGDLPGARRAWLAALARAPRDASYRQDLAMRLVLLDRLLALGPGGPGPQRQP</sequence>
<name>A0A2W4Z8T6_9SPHN</name>
<gene>
    <name evidence="2" type="ORF">DI632_07435</name>
</gene>
<evidence type="ECO:0000256" key="1">
    <source>
        <dbReference type="SAM" id="Phobius"/>
    </source>
</evidence>
<dbReference type="AlphaFoldDB" id="A0A2W4Z8T6"/>
<protein>
    <recommendedName>
        <fullName evidence="4">Cytochrome c biogenesis factor-like protein</fullName>
    </recommendedName>
</protein>
<keyword evidence="1" id="KW-0472">Membrane</keyword>
<proteinExistence type="predicted"/>
<organism evidence="2 3">
    <name type="scientific">Sphingomonas hengshuiensis</name>
    <dbReference type="NCBI Taxonomy" id="1609977"/>
    <lineage>
        <taxon>Bacteria</taxon>
        <taxon>Pseudomonadati</taxon>
        <taxon>Pseudomonadota</taxon>
        <taxon>Alphaproteobacteria</taxon>
        <taxon>Sphingomonadales</taxon>
        <taxon>Sphingomonadaceae</taxon>
        <taxon>Sphingomonas</taxon>
    </lineage>
</organism>
<dbReference type="EMBL" id="QFNF01000014">
    <property type="protein sequence ID" value="PZO78136.1"/>
    <property type="molecule type" value="Genomic_DNA"/>
</dbReference>
<comment type="caution">
    <text evidence="2">The sequence shown here is derived from an EMBL/GenBank/DDBJ whole genome shotgun (WGS) entry which is preliminary data.</text>
</comment>
<dbReference type="SUPFAM" id="SSF48452">
    <property type="entry name" value="TPR-like"/>
    <property type="match status" value="1"/>
</dbReference>
<accession>A0A2W4Z8T6</accession>
<dbReference type="Proteomes" id="UP000248614">
    <property type="component" value="Unassembled WGS sequence"/>
</dbReference>
<keyword evidence="1" id="KW-1133">Transmembrane helix</keyword>
<reference evidence="2 3" key="1">
    <citation type="submission" date="2017-08" db="EMBL/GenBank/DDBJ databases">
        <title>Infants hospitalized years apart are colonized by the same room-sourced microbial strains.</title>
        <authorList>
            <person name="Brooks B."/>
            <person name="Olm M.R."/>
            <person name="Firek B.A."/>
            <person name="Baker R."/>
            <person name="Thomas B.C."/>
            <person name="Morowitz M.J."/>
            <person name="Banfield J.F."/>
        </authorList>
    </citation>
    <scope>NUCLEOTIDE SEQUENCE [LARGE SCALE GENOMIC DNA]</scope>
    <source>
        <strain evidence="2">S2_018_000_R3_110</strain>
    </source>
</reference>
<dbReference type="InterPro" id="IPR011990">
    <property type="entry name" value="TPR-like_helical_dom_sf"/>
</dbReference>
<evidence type="ECO:0000313" key="3">
    <source>
        <dbReference type="Proteomes" id="UP000248614"/>
    </source>
</evidence>
<keyword evidence="1" id="KW-0812">Transmembrane</keyword>
<dbReference type="Gene3D" id="1.25.40.10">
    <property type="entry name" value="Tetratricopeptide repeat domain"/>
    <property type="match status" value="1"/>
</dbReference>
<evidence type="ECO:0000313" key="2">
    <source>
        <dbReference type="EMBL" id="PZO78136.1"/>
    </source>
</evidence>